<evidence type="ECO:0000313" key="2">
    <source>
        <dbReference type="EMBL" id="CRH04107.1"/>
    </source>
</evidence>
<keyword evidence="1" id="KW-0472">Membrane</keyword>
<reference evidence="2 3" key="1">
    <citation type="submission" date="2015-04" db="EMBL/GenBank/DDBJ databases">
        <authorList>
            <consortium name="Pathogen Informatics"/>
        </authorList>
    </citation>
    <scope>NUCLEOTIDE SEQUENCE [LARGE SCALE GENOMIC DNA]</scope>
    <source>
        <strain evidence="2 3">SGS1</strain>
    </source>
</reference>
<accession>A0A1J1HDW5</accession>
<sequence length="717" mass="88055">MKKKYMILFKYIKVKNFIVKQSNFKTYCDFTEKKKKINHISYSLPIEKENEKYNFEILIKTIKNRADEYNLIKIKEIQDKILIHLNNFNINEVISIFIYSFKYNLLNSKILAEIIEYLFRNSCFLNSKHLYVLMLIRKKLYSENINYLFNEKNESINKTKDFIKDIDENFSWKIKYYKEIEENIFSSTKNGDCSNEKCIQEIEDNTLNKWCYSNKIEITEKNAKEEEIYKNDIYKYEVNKKFQTFLQEHFILNEEDISTEMKKAYLKIKNILLHNYNNIYLNIKNNMYTSLLLLNYLYDEDIIKKEEFLKIVYNINIEFNLDIFHNNKSDKNSSYSNSIINLYIQEQSKNETIYDLYILTHFNLLKNMFKKSNYISDEHLFEKIENFISLDEEAYINKKLYFDTFKMFFDNCLHIKDNINYLKLLYLNIISQEIFKLFSDNKVCKNIKINYIVLRNIKCVNILKEKDSNLTYYFLSILYYLRKNNLLNYKMNLYDDNLFDIEKLHSKYLLFLNSLNNYNLYEIFIDNNTSEDEFDTKYVKKNKKKENKKIDELKNNFFCYFMIEFTFNIIQYFNKTDIYVKLLIFKCIRLLDFKNEYLIDIINEHFFNFFIRKSFYIDNNYFFYFLEYLLILVLYFPSNFFYLLNYIDKNKFKNLLDSVKEKKIYIYKLKKIYDNINVKINENEKKVKNNLKNECFINYNIKEIQSFQNILYDFLFL</sequence>
<dbReference type="GeneID" id="39738415"/>
<dbReference type="OrthoDB" id="392617at2759"/>
<evidence type="ECO:0000256" key="1">
    <source>
        <dbReference type="SAM" id="Phobius"/>
    </source>
</evidence>
<organism evidence="2 3">
    <name type="scientific">Plasmodium relictum</name>
    <dbReference type="NCBI Taxonomy" id="85471"/>
    <lineage>
        <taxon>Eukaryota</taxon>
        <taxon>Sar</taxon>
        <taxon>Alveolata</taxon>
        <taxon>Apicomplexa</taxon>
        <taxon>Aconoidasida</taxon>
        <taxon>Haemosporida</taxon>
        <taxon>Plasmodiidae</taxon>
        <taxon>Plasmodium</taxon>
        <taxon>Plasmodium (Haemamoeba)</taxon>
    </lineage>
</organism>
<keyword evidence="1" id="KW-0812">Transmembrane</keyword>
<proteinExistence type="predicted"/>
<protein>
    <submittedName>
        <fullName evidence="2">Uncharacterized protein</fullName>
    </submittedName>
</protein>
<dbReference type="AlphaFoldDB" id="A0A1J1HDW5"/>
<evidence type="ECO:0000313" key="3">
    <source>
        <dbReference type="Proteomes" id="UP000220158"/>
    </source>
</evidence>
<dbReference type="Proteomes" id="UP000220158">
    <property type="component" value="Chromosome 13"/>
</dbReference>
<dbReference type="EMBL" id="LN835308">
    <property type="protein sequence ID" value="CRH04107.1"/>
    <property type="molecule type" value="Genomic_DNA"/>
</dbReference>
<dbReference type="RefSeq" id="XP_028536113.1">
    <property type="nucleotide sequence ID" value="XM_028679026.1"/>
</dbReference>
<keyword evidence="1" id="KW-1133">Transmembrane helix</keyword>
<dbReference type="KEGG" id="prel:PRELSG_1348100"/>
<feature type="transmembrane region" description="Helical" evidence="1">
    <location>
        <begin position="621"/>
        <end position="644"/>
    </location>
</feature>
<dbReference type="OMA" id="HSCFLNS"/>
<dbReference type="VEuPathDB" id="PlasmoDB:PRELSG_1348100"/>
<gene>
    <name evidence="2" type="ORF">PRELSG_1348100</name>
</gene>
<keyword evidence="3" id="KW-1185">Reference proteome</keyword>
<name>A0A1J1HDW5_PLARL</name>